<dbReference type="EMBL" id="CDSC02000077">
    <property type="protein sequence ID" value="SEH65635.1"/>
    <property type="molecule type" value="Genomic_DNA"/>
</dbReference>
<name>A0A1H6K2L5_9GAMM</name>
<gene>
    <name evidence="1" type="ORF">BAZSYMA_ACONTIG00984_12</name>
</gene>
<protein>
    <submittedName>
        <fullName evidence="1">Uncharacterized protein</fullName>
    </submittedName>
</protein>
<evidence type="ECO:0000313" key="2">
    <source>
        <dbReference type="Proteomes" id="UP000198988"/>
    </source>
</evidence>
<dbReference type="AlphaFoldDB" id="A0A1H6K2L5"/>
<dbReference type="Proteomes" id="UP000198988">
    <property type="component" value="Unassembled WGS sequence"/>
</dbReference>
<reference evidence="2" key="1">
    <citation type="submission" date="2016-06" db="EMBL/GenBank/DDBJ databases">
        <authorList>
            <person name="Petersen J."/>
            <person name="Sayavedra L."/>
        </authorList>
    </citation>
    <scope>NUCLEOTIDE SEQUENCE [LARGE SCALE GENOMIC DNA]</scope>
    <source>
        <strain evidence="2">BazSymA</strain>
    </source>
</reference>
<proteinExistence type="predicted"/>
<sequence length="39" mass="3934">MSLPAPPTKMSSVVPPVSVSLPPKPCSMVCLAVVLSVLA</sequence>
<organism evidence="1 2">
    <name type="scientific">Bathymodiolus azoricus thioautotrophic gill symbiont</name>
    <dbReference type="NCBI Taxonomy" id="235205"/>
    <lineage>
        <taxon>Bacteria</taxon>
        <taxon>Pseudomonadati</taxon>
        <taxon>Pseudomonadota</taxon>
        <taxon>Gammaproteobacteria</taxon>
        <taxon>sulfur-oxidizing symbionts</taxon>
    </lineage>
</organism>
<evidence type="ECO:0000313" key="1">
    <source>
        <dbReference type="EMBL" id="SEH65635.1"/>
    </source>
</evidence>
<accession>A0A1H6K2L5</accession>